<accession>A0ACC5R384</accession>
<protein>
    <submittedName>
        <fullName evidence="1">Gfo/Idh/MocA family oxidoreductase</fullName>
    </submittedName>
</protein>
<gene>
    <name evidence="1" type="ORF">JHL16_10725</name>
</gene>
<evidence type="ECO:0000313" key="1">
    <source>
        <dbReference type="EMBL" id="MBK1866828.1"/>
    </source>
</evidence>
<name>A0ACC5R384_9HYPH</name>
<keyword evidence="2" id="KW-1185">Reference proteome</keyword>
<sequence length="336" mass="36215">MTTKLKVGVIGLGEVGRHQANGVRASAHAELFAAADLNAELLKATIAGTSIRGYARAEELLADKDVEAVVICVPHKFHAELCASALKAGKHVLVEKPATVTAVQCDVLNGLAKDKGVVFGASHNQLFYPPHRWLAEAIAEKRIARPTTLRLRLAIGGKLGGWRADPDLTGGGLLFDAGFHRFYVARYIMGEVKAVTAVLDTDKPREKGEDSGLVILEFRDGGRAVIEAGYHAPKGAFDDQVEAVTADALIRIPGLEAHFEKFSGEPELLRWQDGKWAAVDVETVAWTETVARSVENFIAAVQGRAKLAADGQEARRIVEIVEATYRSAVEGRRIAL</sequence>
<proteinExistence type="predicted"/>
<organism evidence="1 2">
    <name type="scientific">Taklimakanibacter albus</name>
    <dbReference type="NCBI Taxonomy" id="2800327"/>
    <lineage>
        <taxon>Bacteria</taxon>
        <taxon>Pseudomonadati</taxon>
        <taxon>Pseudomonadota</taxon>
        <taxon>Alphaproteobacteria</taxon>
        <taxon>Hyphomicrobiales</taxon>
        <taxon>Aestuariivirgaceae</taxon>
        <taxon>Taklimakanibacter</taxon>
    </lineage>
</organism>
<comment type="caution">
    <text evidence="1">The sequence shown here is derived from an EMBL/GenBank/DDBJ whole genome shotgun (WGS) entry which is preliminary data.</text>
</comment>
<reference evidence="1" key="1">
    <citation type="submission" date="2021-01" db="EMBL/GenBank/DDBJ databases">
        <authorList>
            <person name="Sun Q."/>
        </authorList>
    </citation>
    <scope>NUCLEOTIDE SEQUENCE</scope>
    <source>
        <strain evidence="1">YIM B02566</strain>
    </source>
</reference>
<dbReference type="EMBL" id="JAENHL010000006">
    <property type="protein sequence ID" value="MBK1866828.1"/>
    <property type="molecule type" value="Genomic_DNA"/>
</dbReference>
<dbReference type="Proteomes" id="UP000616151">
    <property type="component" value="Unassembled WGS sequence"/>
</dbReference>
<evidence type="ECO:0000313" key="2">
    <source>
        <dbReference type="Proteomes" id="UP000616151"/>
    </source>
</evidence>